<organism evidence="1 2">
    <name type="scientific">Clostridium frigidicarnis</name>
    <dbReference type="NCBI Taxonomy" id="84698"/>
    <lineage>
        <taxon>Bacteria</taxon>
        <taxon>Bacillati</taxon>
        <taxon>Bacillota</taxon>
        <taxon>Clostridia</taxon>
        <taxon>Eubacteriales</taxon>
        <taxon>Clostridiaceae</taxon>
        <taxon>Clostridium</taxon>
    </lineage>
</organism>
<dbReference type="AlphaFoldDB" id="A0A1I0V0X0"/>
<reference evidence="1 2" key="1">
    <citation type="submission" date="2016-10" db="EMBL/GenBank/DDBJ databases">
        <authorList>
            <person name="de Groot N.N."/>
        </authorList>
    </citation>
    <scope>NUCLEOTIDE SEQUENCE [LARGE SCALE GENOMIC DNA]</scope>
    <source>
        <strain evidence="1 2">DSM 12271</strain>
    </source>
</reference>
<evidence type="ECO:0000313" key="2">
    <source>
        <dbReference type="Proteomes" id="UP000198619"/>
    </source>
</evidence>
<dbReference type="EMBL" id="FOKI01000001">
    <property type="protein sequence ID" value="SFA69968.1"/>
    <property type="molecule type" value="Genomic_DNA"/>
</dbReference>
<dbReference type="NCBIfam" id="TIGR01669">
    <property type="entry name" value="phage_XkdX"/>
    <property type="match status" value="1"/>
</dbReference>
<keyword evidence="2" id="KW-1185">Reference proteome</keyword>
<dbReference type="Proteomes" id="UP000198619">
    <property type="component" value="Unassembled WGS sequence"/>
</dbReference>
<proteinExistence type="predicted"/>
<protein>
    <submittedName>
        <fullName evidence="1">Phage uncharacterized protein, XkdX family</fullName>
    </submittedName>
</protein>
<dbReference type="InterPro" id="IPR010022">
    <property type="entry name" value="XkdX"/>
</dbReference>
<name>A0A1I0V0X0_9CLOT</name>
<gene>
    <name evidence="1" type="ORF">SAMN04488528_100177</name>
</gene>
<accession>A0A1I0V0X0</accession>
<dbReference type="RefSeq" id="WP_242948251.1">
    <property type="nucleotide sequence ID" value="NZ_FOKI01000001.1"/>
</dbReference>
<evidence type="ECO:0000313" key="1">
    <source>
        <dbReference type="EMBL" id="SFA69968.1"/>
    </source>
</evidence>
<dbReference type="STRING" id="84698.SAMN04488528_100177"/>
<sequence length="47" mass="5839">MINWFEKIEKYYKLKCYDNRDVADFVDYKKITSEQYKEITGDNYVTE</sequence>
<dbReference type="Pfam" id="PF09693">
    <property type="entry name" value="Phage_XkdX"/>
    <property type="match status" value="1"/>
</dbReference>